<gene>
    <name evidence="3" type="ORF">RSA11_08460</name>
</gene>
<evidence type="ECO:0000313" key="3">
    <source>
        <dbReference type="EMBL" id="KTR26845.1"/>
    </source>
</evidence>
<dbReference type="RefSeq" id="WP_058713643.1">
    <property type="nucleotide sequence ID" value="NZ_LDQV01000020.1"/>
</dbReference>
<protein>
    <recommendedName>
        <fullName evidence="5">DNA recombination protein RmuC</fullName>
    </recommendedName>
</protein>
<proteinExistence type="predicted"/>
<dbReference type="EMBL" id="LDQV01000020">
    <property type="protein sequence ID" value="KTR26845.1"/>
    <property type="molecule type" value="Genomic_DNA"/>
</dbReference>
<sequence length="104" mass="12112">MIWITLGIILLAIIGLMLFGFSLYKKKLSQDIRQLKQLMDRFTIRQQTLQTNIDHTTQRIDQIKGNINRITEEGNRVKQGASQLVTEGRRLQEEIKRTAGIKQF</sequence>
<evidence type="ECO:0000313" key="4">
    <source>
        <dbReference type="Proteomes" id="UP000072605"/>
    </source>
</evidence>
<keyword evidence="1" id="KW-0175">Coiled coil</keyword>
<keyword evidence="2" id="KW-0812">Transmembrane</keyword>
<dbReference type="Proteomes" id="UP000072605">
    <property type="component" value="Unassembled WGS sequence"/>
</dbReference>
<organism evidence="3 4">
    <name type="scientific">Exiguobacterium indicum</name>
    <dbReference type="NCBI Taxonomy" id="296995"/>
    <lineage>
        <taxon>Bacteria</taxon>
        <taxon>Bacillati</taxon>
        <taxon>Bacillota</taxon>
        <taxon>Bacilli</taxon>
        <taxon>Bacillales</taxon>
        <taxon>Bacillales Family XII. Incertae Sedis</taxon>
        <taxon>Exiguobacterium</taxon>
    </lineage>
</organism>
<evidence type="ECO:0000256" key="2">
    <source>
        <dbReference type="SAM" id="Phobius"/>
    </source>
</evidence>
<accession>A0AAW3MDM7</accession>
<name>A0AAW3MDM7_9BACL</name>
<comment type="caution">
    <text evidence="3">The sequence shown here is derived from an EMBL/GenBank/DDBJ whole genome shotgun (WGS) entry which is preliminary data.</text>
</comment>
<dbReference type="AlphaFoldDB" id="A0AAW3MDM7"/>
<reference evidence="3 4" key="1">
    <citation type="journal article" date="2016" name="Front. Microbiol.">
        <title>Genomic Resource of Rice Seed Associated Bacteria.</title>
        <authorList>
            <person name="Midha S."/>
            <person name="Bansal K."/>
            <person name="Sharma S."/>
            <person name="Kumar N."/>
            <person name="Patil P.P."/>
            <person name="Chaudhry V."/>
            <person name="Patil P.B."/>
        </authorList>
    </citation>
    <scope>NUCLEOTIDE SEQUENCE [LARGE SCALE GENOMIC DNA]</scope>
    <source>
        <strain evidence="3 4">RSA11</strain>
    </source>
</reference>
<evidence type="ECO:0008006" key="5">
    <source>
        <dbReference type="Google" id="ProtNLM"/>
    </source>
</evidence>
<feature type="transmembrane region" description="Helical" evidence="2">
    <location>
        <begin position="6"/>
        <end position="24"/>
    </location>
</feature>
<evidence type="ECO:0000256" key="1">
    <source>
        <dbReference type="SAM" id="Coils"/>
    </source>
</evidence>
<keyword evidence="2" id="KW-0472">Membrane</keyword>
<feature type="coiled-coil region" evidence="1">
    <location>
        <begin position="25"/>
        <end position="73"/>
    </location>
</feature>
<keyword evidence="2" id="KW-1133">Transmembrane helix</keyword>